<organism evidence="1 2">
    <name type="scientific">Candidatus Jettenia caeni</name>
    <dbReference type="NCBI Taxonomy" id="247490"/>
    <lineage>
        <taxon>Bacteria</taxon>
        <taxon>Pseudomonadati</taxon>
        <taxon>Planctomycetota</taxon>
        <taxon>Candidatus Brocadiia</taxon>
        <taxon>Candidatus Brocadiales</taxon>
        <taxon>Candidatus Brocadiaceae</taxon>
        <taxon>Candidatus Jettenia</taxon>
    </lineage>
</organism>
<keyword evidence="2" id="KW-1185">Reference proteome</keyword>
<sequence>MKYRVMIPFSIKTKEVGIINLHQGQIIELAEEKASRFLTEYKIKEVKCKNQEYAQNTKSIVEKVLEMFDGRVTGFNGHLKELFEERAGIMEFDGGLPKKQAEEASTNLILKFIPN</sequence>
<gene>
    <name evidence="1" type="ORF">KSU1_C0209</name>
</gene>
<reference evidence="1 2" key="1">
    <citation type="journal article" date="2012" name="FEBS Lett.">
        <title>Anammox organism KSU-1 expresses a NirK-type copper-containing nitrite reductase instead of a NirS-type with cytochrome cd1.</title>
        <authorList>
            <person name="Hira D."/>
            <person name="Toh H."/>
            <person name="Migita C.T."/>
            <person name="Okubo H."/>
            <person name="Nishiyama T."/>
            <person name="Hattori M."/>
            <person name="Furukawa K."/>
            <person name="Fujii T."/>
        </authorList>
    </citation>
    <scope>NUCLEOTIDE SEQUENCE [LARGE SCALE GENOMIC DNA]</scope>
</reference>
<dbReference type="OrthoDB" id="7872625at2"/>
<comment type="caution">
    <text evidence="1">The sequence shown here is derived from an EMBL/GenBank/DDBJ whole genome shotgun (WGS) entry which is preliminary data.</text>
</comment>
<evidence type="ECO:0000313" key="2">
    <source>
        <dbReference type="Proteomes" id="UP000002985"/>
    </source>
</evidence>
<dbReference type="STRING" id="247490.KSU1_C0209"/>
<dbReference type="AlphaFoldDB" id="I3IJB0"/>
<evidence type="ECO:0000313" key="1">
    <source>
        <dbReference type="EMBL" id="GAB61805.1"/>
    </source>
</evidence>
<dbReference type="Proteomes" id="UP000002985">
    <property type="component" value="Unassembled WGS sequence"/>
</dbReference>
<proteinExistence type="predicted"/>
<protein>
    <submittedName>
        <fullName evidence="1">Uncharacterized protein</fullName>
    </submittedName>
</protein>
<dbReference type="EMBL" id="BAFH01000003">
    <property type="protein sequence ID" value="GAB61805.1"/>
    <property type="molecule type" value="Genomic_DNA"/>
</dbReference>
<accession>I3IJB0</accession>
<name>I3IJB0_9BACT</name>